<evidence type="ECO:0000256" key="1">
    <source>
        <dbReference type="SAM" id="MobiDB-lite"/>
    </source>
</evidence>
<proteinExistence type="predicted"/>
<organism evidence="2 3">
    <name type="scientific">Streptosporangium fragile</name>
    <dbReference type="NCBI Taxonomy" id="46186"/>
    <lineage>
        <taxon>Bacteria</taxon>
        <taxon>Bacillati</taxon>
        <taxon>Actinomycetota</taxon>
        <taxon>Actinomycetes</taxon>
        <taxon>Streptosporangiales</taxon>
        <taxon>Streptosporangiaceae</taxon>
        <taxon>Streptosporangium</taxon>
    </lineage>
</organism>
<evidence type="ECO:0000313" key="3">
    <source>
        <dbReference type="Proteomes" id="UP001500831"/>
    </source>
</evidence>
<sequence>MRFSPFPRHTVAPLSPAATSTVASPGAAGATVAPLVHATSAVAPPARAGAAVASPGLTAGSRGFSAERGA</sequence>
<gene>
    <name evidence="2" type="ORF">GCM10010517_35870</name>
</gene>
<keyword evidence="3" id="KW-1185">Reference proteome</keyword>
<evidence type="ECO:0000313" key="2">
    <source>
        <dbReference type="EMBL" id="GAA2875066.1"/>
    </source>
</evidence>
<accession>A0ABP6II73</accession>
<comment type="caution">
    <text evidence="2">The sequence shown here is derived from an EMBL/GenBank/DDBJ whole genome shotgun (WGS) entry which is preliminary data.</text>
</comment>
<feature type="region of interest" description="Disordered" evidence="1">
    <location>
        <begin position="45"/>
        <end position="70"/>
    </location>
</feature>
<protein>
    <submittedName>
        <fullName evidence="2">Uncharacterized protein</fullName>
    </submittedName>
</protein>
<feature type="region of interest" description="Disordered" evidence="1">
    <location>
        <begin position="1"/>
        <end position="26"/>
    </location>
</feature>
<dbReference type="EMBL" id="BAAAVI010000023">
    <property type="protein sequence ID" value="GAA2875066.1"/>
    <property type="molecule type" value="Genomic_DNA"/>
</dbReference>
<name>A0ABP6II73_9ACTN</name>
<reference evidence="3" key="1">
    <citation type="journal article" date="2019" name="Int. J. Syst. Evol. Microbiol.">
        <title>The Global Catalogue of Microorganisms (GCM) 10K type strain sequencing project: providing services to taxonomists for standard genome sequencing and annotation.</title>
        <authorList>
            <consortium name="The Broad Institute Genomics Platform"/>
            <consortium name="The Broad Institute Genome Sequencing Center for Infectious Disease"/>
            <person name="Wu L."/>
            <person name="Ma J."/>
        </authorList>
    </citation>
    <scope>NUCLEOTIDE SEQUENCE [LARGE SCALE GENOMIC DNA]</scope>
    <source>
        <strain evidence="3">JCM 6242</strain>
    </source>
</reference>
<dbReference type="Proteomes" id="UP001500831">
    <property type="component" value="Unassembled WGS sequence"/>
</dbReference>
<feature type="compositionally biased region" description="Low complexity" evidence="1">
    <location>
        <begin position="45"/>
        <end position="56"/>
    </location>
</feature>